<dbReference type="Pfam" id="PF26449">
    <property type="entry name" value="DUF8128"/>
    <property type="match status" value="1"/>
</dbReference>
<dbReference type="Proteomes" id="UP000231503">
    <property type="component" value="Unassembled WGS sequence"/>
</dbReference>
<keyword evidence="1" id="KW-1133">Transmembrane helix</keyword>
<gene>
    <name evidence="3" type="ORF">COU47_03615</name>
</gene>
<evidence type="ECO:0000313" key="3">
    <source>
        <dbReference type="EMBL" id="PIR69430.1"/>
    </source>
</evidence>
<name>A0A2H0TCZ2_9BACT</name>
<dbReference type="EMBL" id="PFCO01000008">
    <property type="protein sequence ID" value="PIR69430.1"/>
    <property type="molecule type" value="Genomic_DNA"/>
</dbReference>
<protein>
    <recommendedName>
        <fullName evidence="2">DUF8128 domain-containing protein</fullName>
    </recommendedName>
</protein>
<dbReference type="InterPro" id="IPR058441">
    <property type="entry name" value="DUF8128"/>
</dbReference>
<accession>A0A2H0TCZ2</accession>
<evidence type="ECO:0000256" key="1">
    <source>
        <dbReference type="SAM" id="Phobius"/>
    </source>
</evidence>
<reference evidence="4" key="1">
    <citation type="submission" date="2017-09" db="EMBL/GenBank/DDBJ databases">
        <title>Depth-based differentiation of microbial function through sediment-hosted aquifers and enrichment of novel symbionts in the deep terrestrial subsurface.</title>
        <authorList>
            <person name="Probst A.J."/>
            <person name="Ladd B."/>
            <person name="Jarett J.K."/>
            <person name="Geller-Mcgrath D.E."/>
            <person name="Sieber C.M.K."/>
            <person name="Emerson J.B."/>
            <person name="Anantharaman K."/>
            <person name="Thomas B.C."/>
            <person name="Malmstrom R."/>
            <person name="Stieglmeier M."/>
            <person name="Klingl A."/>
            <person name="Woyke T."/>
            <person name="Ryan C.M."/>
            <person name="Banfield J.F."/>
        </authorList>
    </citation>
    <scope>NUCLEOTIDE SEQUENCE [LARGE SCALE GENOMIC DNA]</scope>
</reference>
<keyword evidence="1" id="KW-0812">Transmembrane</keyword>
<feature type="domain" description="DUF8128" evidence="2">
    <location>
        <begin position="56"/>
        <end position="389"/>
    </location>
</feature>
<dbReference type="AlphaFoldDB" id="A0A2H0TCZ2"/>
<keyword evidence="1" id="KW-0472">Membrane</keyword>
<evidence type="ECO:0000259" key="2">
    <source>
        <dbReference type="Pfam" id="PF26449"/>
    </source>
</evidence>
<comment type="caution">
    <text evidence="3">The sequence shown here is derived from an EMBL/GenBank/DDBJ whole genome shotgun (WGS) entry which is preliminary data.</text>
</comment>
<sequence length="407" mass="47195">MEGIIGNFFSLFTTGPAYDILRIVGKLWFVWLPLMLVFIFWDVWIVYVRTRWMEGNSWVLLEIKPPREIAKSPRAMELVFNSLHSYRKGNLIEQFWNGFVSMWYSLEIAGINGDVHFFVRTTTFSRNLIESQLYAQYPDIEITEVDDYTKAIPKELPNDTWKIWGTEFKLTKPDAYPIKTYVDFKLDDGLEEEEKTDPLSSLIEFLGSLKPGEQIWFQILIRGAGNDWQAEGEKLIEKLLGRKKFDMQTKGEVFMPVPSPGESDVLKAIERSISKTGYKTGMRLVYVAKKDVYTPASFSAFLGILKQFNSLQLNGLAPTNSTSIDYFFPEWRSIKRQKRLVRMFRSRSYFYPPYGSFLRENAGRVPPFILNTEELATIFHLPGYTAETPTFQRLEARKGEPPPNLPI</sequence>
<organism evidence="3 4">
    <name type="scientific">Candidatus Niyogibacteria bacterium CG10_big_fil_rev_8_21_14_0_10_46_36</name>
    <dbReference type="NCBI Taxonomy" id="1974726"/>
    <lineage>
        <taxon>Bacteria</taxon>
        <taxon>Candidatus Niyogiibacteriota</taxon>
    </lineage>
</organism>
<feature type="transmembrane region" description="Helical" evidence="1">
    <location>
        <begin position="28"/>
        <end position="48"/>
    </location>
</feature>
<evidence type="ECO:0000313" key="4">
    <source>
        <dbReference type="Proteomes" id="UP000231503"/>
    </source>
</evidence>
<proteinExistence type="predicted"/>